<name>A0A0J7K563_LASNI</name>
<dbReference type="EMBL" id="LBMM01013570">
    <property type="protein sequence ID" value="KMQ85573.1"/>
    <property type="molecule type" value="Genomic_DNA"/>
</dbReference>
<dbReference type="STRING" id="67767.A0A0J7K563"/>
<sequence>MRKFAYECGAEHPERLRGTLLRKHIATNCHKLKLTEYEVSELANFMGHKEDIHKKFYRLPQKEADILNISKYLEAALGKNSSKDDTHDNDNDISYNNSDITLNDTNTDDDPANNSLNDANTDDDLANNSLNDINTDDDLANNNFDNDNMQGMKY</sequence>
<dbReference type="OrthoDB" id="7699503at2759"/>
<feature type="compositionally biased region" description="Low complexity" evidence="1">
    <location>
        <begin position="92"/>
        <end position="105"/>
    </location>
</feature>
<dbReference type="PANTHER" id="PTHR33480">
    <property type="entry name" value="SET DOMAIN-CONTAINING PROTEIN-RELATED"/>
    <property type="match status" value="1"/>
</dbReference>
<keyword evidence="3" id="KW-1185">Reference proteome</keyword>
<dbReference type="Proteomes" id="UP000036403">
    <property type="component" value="Unassembled WGS sequence"/>
</dbReference>
<proteinExistence type="predicted"/>
<reference evidence="2 3" key="1">
    <citation type="submission" date="2015-04" db="EMBL/GenBank/DDBJ databases">
        <title>Lasius niger genome sequencing.</title>
        <authorList>
            <person name="Konorov E.A."/>
            <person name="Nikitin M.A."/>
            <person name="Kirill M.V."/>
            <person name="Chang P."/>
        </authorList>
    </citation>
    <scope>NUCLEOTIDE SEQUENCE [LARGE SCALE GENOMIC DNA]</scope>
    <source>
        <tissue evidence="2">Whole</tissue>
    </source>
</reference>
<protein>
    <submittedName>
        <fullName evidence="2">Uncharacterized protein</fullName>
    </submittedName>
</protein>
<evidence type="ECO:0000313" key="3">
    <source>
        <dbReference type="Proteomes" id="UP000036403"/>
    </source>
</evidence>
<organism evidence="2 3">
    <name type="scientific">Lasius niger</name>
    <name type="common">Black garden ant</name>
    <dbReference type="NCBI Taxonomy" id="67767"/>
    <lineage>
        <taxon>Eukaryota</taxon>
        <taxon>Metazoa</taxon>
        <taxon>Ecdysozoa</taxon>
        <taxon>Arthropoda</taxon>
        <taxon>Hexapoda</taxon>
        <taxon>Insecta</taxon>
        <taxon>Pterygota</taxon>
        <taxon>Neoptera</taxon>
        <taxon>Endopterygota</taxon>
        <taxon>Hymenoptera</taxon>
        <taxon>Apocrita</taxon>
        <taxon>Aculeata</taxon>
        <taxon>Formicoidea</taxon>
        <taxon>Formicidae</taxon>
        <taxon>Formicinae</taxon>
        <taxon>Lasius</taxon>
        <taxon>Lasius</taxon>
    </lineage>
</organism>
<evidence type="ECO:0000256" key="1">
    <source>
        <dbReference type="SAM" id="MobiDB-lite"/>
    </source>
</evidence>
<comment type="caution">
    <text evidence="2">The sequence shown here is derived from an EMBL/GenBank/DDBJ whole genome shotgun (WGS) entry which is preliminary data.</text>
</comment>
<dbReference type="PaxDb" id="67767-A0A0J7K563"/>
<evidence type="ECO:0000313" key="2">
    <source>
        <dbReference type="EMBL" id="KMQ85573.1"/>
    </source>
</evidence>
<gene>
    <name evidence="2" type="ORF">RF55_15792</name>
</gene>
<feature type="compositionally biased region" description="Basic and acidic residues" evidence="1">
    <location>
        <begin position="81"/>
        <end position="90"/>
    </location>
</feature>
<accession>A0A0J7K563</accession>
<feature type="region of interest" description="Disordered" evidence="1">
    <location>
        <begin position="80"/>
        <end position="154"/>
    </location>
</feature>
<dbReference type="AlphaFoldDB" id="A0A0J7K563"/>